<evidence type="ECO:0000256" key="7">
    <source>
        <dbReference type="RuleBase" id="RU003887"/>
    </source>
</evidence>
<evidence type="ECO:0000256" key="5">
    <source>
        <dbReference type="ARBA" id="ARBA00037590"/>
    </source>
</evidence>
<dbReference type="CDD" id="cd00165">
    <property type="entry name" value="S4"/>
    <property type="match status" value="1"/>
</dbReference>
<dbReference type="InterPro" id="IPR050343">
    <property type="entry name" value="RsuA_PseudoU_synthase"/>
</dbReference>
<sequence length="231" mass="26184">MRLDKILHSQGIGPRKTCQMLIQRGAVRVNGLLCKNIKESFNPIDLNFSVYGDEYTYQEHVYIALYKPTGYECSHQTSHHASVFELLPNEFNERGVQTVGRLDQDTTGLLLLSDDGQFIQALTHPKKHVGKVYVMTTIEPITAIQIQQLEEGVALRNETGIFKAHDVEQLDEYTLRMTIHQGVYHQVKRMITVVGNHVTQLHRSSVGGLDLPVSLEVGEWVYLTAEDRAKI</sequence>
<keyword evidence="2 6" id="KW-0694">RNA-binding</keyword>
<evidence type="ECO:0000256" key="3">
    <source>
        <dbReference type="ARBA" id="ARBA00023235"/>
    </source>
</evidence>
<dbReference type="InterPro" id="IPR018496">
    <property type="entry name" value="PsdUridine_synth_RsuA/RluB_CS"/>
</dbReference>
<evidence type="ECO:0000256" key="4">
    <source>
        <dbReference type="ARBA" id="ARBA00036749"/>
    </source>
</evidence>
<dbReference type="OrthoDB" id="9807213at2"/>
<dbReference type="NCBIfam" id="TIGR00093">
    <property type="entry name" value="pseudouridine synthase"/>
    <property type="match status" value="1"/>
</dbReference>
<dbReference type="AlphaFoldDB" id="A0A217EEF8"/>
<name>A0A217EEF8_9GAMM</name>
<gene>
    <name evidence="10" type="ORF">SAMN05444584_0490</name>
</gene>
<dbReference type="InterPro" id="IPR006145">
    <property type="entry name" value="PsdUridine_synth_RsuA/RluA"/>
</dbReference>
<comment type="function">
    <text evidence="5">Responsible for synthesis of pseudouridine from uracil-516 in 16S ribosomal RNA.</text>
</comment>
<dbReference type="Gene3D" id="3.30.70.1560">
    <property type="entry name" value="Alpha-L RNA-binding motif"/>
    <property type="match status" value="1"/>
</dbReference>
<dbReference type="InterPro" id="IPR036986">
    <property type="entry name" value="S4_RNA-bd_sf"/>
</dbReference>
<comment type="similarity">
    <text evidence="1 7">Belongs to the pseudouridine synthase RsuA family.</text>
</comment>
<dbReference type="RefSeq" id="WP_088822608.1">
    <property type="nucleotide sequence ID" value="NZ_FZLN01000001.1"/>
</dbReference>
<protein>
    <recommendedName>
        <fullName evidence="7">Pseudouridine synthase</fullName>
        <ecNumber evidence="7">5.4.99.-</ecNumber>
    </recommendedName>
</protein>
<evidence type="ECO:0000313" key="10">
    <source>
        <dbReference type="EMBL" id="SNQ28566.1"/>
    </source>
</evidence>
<evidence type="ECO:0000256" key="2">
    <source>
        <dbReference type="ARBA" id="ARBA00022884"/>
    </source>
</evidence>
<dbReference type="GO" id="GO:0003723">
    <property type="term" value="F:RNA binding"/>
    <property type="evidence" value="ECO:0007669"/>
    <property type="project" value="UniProtKB-KW"/>
</dbReference>
<accession>A0A217EEF8</accession>
<dbReference type="SUPFAM" id="SSF55174">
    <property type="entry name" value="Alpha-L RNA-binding motif"/>
    <property type="match status" value="1"/>
</dbReference>
<dbReference type="PANTHER" id="PTHR47683:SF4">
    <property type="entry name" value="PSEUDOURIDINE SYNTHASE"/>
    <property type="match status" value="1"/>
</dbReference>
<dbReference type="GO" id="GO:0000455">
    <property type="term" value="P:enzyme-directed rRNA pseudouridine synthesis"/>
    <property type="evidence" value="ECO:0007669"/>
    <property type="project" value="UniProtKB-ARBA"/>
</dbReference>
<comment type="catalytic activity">
    <reaction evidence="4">
        <text>uridine(516) in 16S rRNA = pseudouridine(516) in 16S rRNA</text>
        <dbReference type="Rhea" id="RHEA:38867"/>
        <dbReference type="Rhea" id="RHEA-COMP:10089"/>
        <dbReference type="Rhea" id="RHEA-COMP:10090"/>
        <dbReference type="ChEBI" id="CHEBI:65314"/>
        <dbReference type="ChEBI" id="CHEBI:65315"/>
        <dbReference type="EC" id="5.4.99.19"/>
    </reaction>
</comment>
<evidence type="ECO:0000259" key="9">
    <source>
        <dbReference type="Pfam" id="PF01479"/>
    </source>
</evidence>
<dbReference type="Gene3D" id="3.10.290.10">
    <property type="entry name" value="RNA-binding S4 domain"/>
    <property type="match status" value="1"/>
</dbReference>
<dbReference type="PROSITE" id="PS50889">
    <property type="entry name" value="S4"/>
    <property type="match status" value="1"/>
</dbReference>
<dbReference type="InterPro" id="IPR042092">
    <property type="entry name" value="PsdUridine_s_RsuA/RluB/E/F_cat"/>
</dbReference>
<dbReference type="PROSITE" id="PS01149">
    <property type="entry name" value="PSI_RSU"/>
    <property type="match status" value="1"/>
</dbReference>
<dbReference type="InterPro" id="IPR020094">
    <property type="entry name" value="TruA/RsuA/RluB/E/F_N"/>
</dbReference>
<dbReference type="Proteomes" id="UP000243463">
    <property type="component" value="Unassembled WGS sequence"/>
</dbReference>
<organism evidence="10 11">
    <name type="scientific">Acinetobacter apis</name>
    <dbReference type="NCBI Taxonomy" id="1229165"/>
    <lineage>
        <taxon>Bacteria</taxon>
        <taxon>Pseudomonadati</taxon>
        <taxon>Pseudomonadota</taxon>
        <taxon>Gammaproteobacteria</taxon>
        <taxon>Moraxellales</taxon>
        <taxon>Moraxellaceae</taxon>
        <taxon>Acinetobacter</taxon>
    </lineage>
</organism>
<evidence type="ECO:0000313" key="11">
    <source>
        <dbReference type="Proteomes" id="UP000243463"/>
    </source>
</evidence>
<evidence type="ECO:0000256" key="6">
    <source>
        <dbReference type="PROSITE-ProRule" id="PRU00182"/>
    </source>
</evidence>
<reference evidence="11" key="1">
    <citation type="submission" date="2017-06" db="EMBL/GenBank/DDBJ databases">
        <authorList>
            <person name="Varghese N."/>
            <person name="Submissions S."/>
        </authorList>
    </citation>
    <scope>NUCLEOTIDE SEQUENCE [LARGE SCALE GENOMIC DNA]</scope>
    <source>
        <strain evidence="11">ANC 5114</strain>
    </source>
</reference>
<evidence type="ECO:0000259" key="8">
    <source>
        <dbReference type="Pfam" id="PF00849"/>
    </source>
</evidence>
<dbReference type="Pfam" id="PF01479">
    <property type="entry name" value="S4"/>
    <property type="match status" value="1"/>
</dbReference>
<dbReference type="EMBL" id="FZLN01000001">
    <property type="protein sequence ID" value="SNQ28566.1"/>
    <property type="molecule type" value="Genomic_DNA"/>
</dbReference>
<evidence type="ECO:0000256" key="1">
    <source>
        <dbReference type="ARBA" id="ARBA00008348"/>
    </source>
</evidence>
<dbReference type="PANTHER" id="PTHR47683">
    <property type="entry name" value="PSEUDOURIDINE SYNTHASE FAMILY PROTEIN-RELATED"/>
    <property type="match status" value="1"/>
</dbReference>
<keyword evidence="3 7" id="KW-0413">Isomerase</keyword>
<dbReference type="EC" id="5.4.99.-" evidence="7"/>
<keyword evidence="11" id="KW-1185">Reference proteome</keyword>
<dbReference type="CDD" id="cd02553">
    <property type="entry name" value="PseudoU_synth_RsuA"/>
    <property type="match status" value="1"/>
</dbReference>
<feature type="domain" description="RNA-binding S4" evidence="9">
    <location>
        <begin position="1"/>
        <end position="36"/>
    </location>
</feature>
<dbReference type="Pfam" id="PF00849">
    <property type="entry name" value="PseudoU_synth_2"/>
    <property type="match status" value="1"/>
</dbReference>
<dbReference type="InterPro" id="IPR020103">
    <property type="entry name" value="PsdUridine_synth_cat_dom_sf"/>
</dbReference>
<dbReference type="SUPFAM" id="SSF55120">
    <property type="entry name" value="Pseudouridine synthase"/>
    <property type="match status" value="1"/>
</dbReference>
<proteinExistence type="inferred from homology"/>
<dbReference type="InterPro" id="IPR000748">
    <property type="entry name" value="PsdUridine_synth_RsuA/RluB/E/F"/>
</dbReference>
<dbReference type="Gene3D" id="3.30.70.580">
    <property type="entry name" value="Pseudouridine synthase I, catalytic domain, N-terminal subdomain"/>
    <property type="match status" value="1"/>
</dbReference>
<feature type="domain" description="Pseudouridine synthase RsuA/RluA-like" evidence="8">
    <location>
        <begin position="62"/>
        <end position="191"/>
    </location>
</feature>
<dbReference type="GO" id="GO:0160136">
    <property type="term" value="F:16S rRNA pseudouridine(516) synthase activity"/>
    <property type="evidence" value="ECO:0007669"/>
    <property type="project" value="UniProtKB-EC"/>
</dbReference>
<dbReference type="InterPro" id="IPR002942">
    <property type="entry name" value="S4_RNA-bd"/>
</dbReference>